<comment type="caution">
    <text evidence="3">The sequence shown here is derived from an EMBL/GenBank/DDBJ whole genome shotgun (WGS) entry which is preliminary data.</text>
</comment>
<evidence type="ECO:0000256" key="1">
    <source>
        <dbReference type="ARBA" id="ARBA00022801"/>
    </source>
</evidence>
<keyword evidence="4" id="KW-1185">Reference proteome</keyword>
<dbReference type="InterPro" id="IPR000014">
    <property type="entry name" value="PAS"/>
</dbReference>
<dbReference type="InterPro" id="IPR035965">
    <property type="entry name" value="PAS-like_dom_sf"/>
</dbReference>
<dbReference type="Gene3D" id="3.60.40.10">
    <property type="entry name" value="PPM-type phosphatase domain"/>
    <property type="match status" value="1"/>
</dbReference>
<name>A0ABX0GU17_9ACTN</name>
<dbReference type="SUPFAM" id="SSF55781">
    <property type="entry name" value="GAF domain-like"/>
    <property type="match status" value="1"/>
</dbReference>
<proteinExistence type="predicted"/>
<dbReference type="InterPro" id="IPR003594">
    <property type="entry name" value="HATPase_dom"/>
</dbReference>
<evidence type="ECO:0000313" key="3">
    <source>
        <dbReference type="EMBL" id="NHC14287.1"/>
    </source>
</evidence>
<organism evidence="3 4">
    <name type="scientific">Motilibacter deserti</name>
    <dbReference type="NCBI Taxonomy" id="2714956"/>
    <lineage>
        <taxon>Bacteria</taxon>
        <taxon>Bacillati</taxon>
        <taxon>Actinomycetota</taxon>
        <taxon>Actinomycetes</taxon>
        <taxon>Motilibacterales</taxon>
        <taxon>Motilibacteraceae</taxon>
        <taxon>Motilibacter</taxon>
    </lineage>
</organism>
<dbReference type="SUPFAM" id="SSF55874">
    <property type="entry name" value="ATPase domain of HSP90 chaperone/DNA topoisomerase II/histidine kinase"/>
    <property type="match status" value="1"/>
</dbReference>
<dbReference type="Pfam" id="PF07228">
    <property type="entry name" value="SpoIIE"/>
    <property type="match status" value="1"/>
</dbReference>
<dbReference type="PANTHER" id="PTHR43156:SF2">
    <property type="entry name" value="STAGE II SPORULATION PROTEIN E"/>
    <property type="match status" value="1"/>
</dbReference>
<dbReference type="InterPro" id="IPR036890">
    <property type="entry name" value="HATPase_C_sf"/>
</dbReference>
<dbReference type="Gene3D" id="3.30.450.40">
    <property type="match status" value="1"/>
</dbReference>
<dbReference type="Gene3D" id="3.30.450.20">
    <property type="entry name" value="PAS domain"/>
    <property type="match status" value="1"/>
</dbReference>
<dbReference type="CDD" id="cd16936">
    <property type="entry name" value="HATPase_RsbW-like"/>
    <property type="match status" value="1"/>
</dbReference>
<dbReference type="SUPFAM" id="SSF55785">
    <property type="entry name" value="PYP-like sensor domain (PAS domain)"/>
    <property type="match status" value="1"/>
</dbReference>
<dbReference type="InterPro" id="IPR001932">
    <property type="entry name" value="PPM-type_phosphatase-like_dom"/>
</dbReference>
<dbReference type="PROSITE" id="PS50112">
    <property type="entry name" value="PAS"/>
    <property type="match status" value="1"/>
</dbReference>
<feature type="domain" description="PAS" evidence="2">
    <location>
        <begin position="8"/>
        <end position="51"/>
    </location>
</feature>
<dbReference type="PANTHER" id="PTHR43156">
    <property type="entry name" value="STAGE II SPORULATION PROTEIN E-RELATED"/>
    <property type="match status" value="1"/>
</dbReference>
<dbReference type="EMBL" id="JAANNP010000005">
    <property type="protein sequence ID" value="NHC14287.1"/>
    <property type="molecule type" value="Genomic_DNA"/>
</dbReference>
<dbReference type="Gene3D" id="3.30.565.10">
    <property type="entry name" value="Histidine kinase-like ATPase, C-terminal domain"/>
    <property type="match status" value="1"/>
</dbReference>
<dbReference type="Pfam" id="PF13581">
    <property type="entry name" value="HATPase_c_2"/>
    <property type="match status" value="1"/>
</dbReference>
<dbReference type="Proteomes" id="UP000800981">
    <property type="component" value="Unassembled WGS sequence"/>
</dbReference>
<reference evidence="3 4" key="1">
    <citation type="submission" date="2020-03" db="EMBL/GenBank/DDBJ databases">
        <title>Two novel Motilibacter sp.</title>
        <authorList>
            <person name="Liu S."/>
        </authorList>
    </citation>
    <scope>NUCLEOTIDE SEQUENCE [LARGE SCALE GENOMIC DNA]</scope>
    <source>
        <strain evidence="3 4">E257</strain>
    </source>
</reference>
<protein>
    <submittedName>
        <fullName evidence="3">SpoIIE family protein phosphatase</fullName>
    </submittedName>
</protein>
<gene>
    <name evidence="3" type="ORF">G9H71_10895</name>
</gene>
<dbReference type="RefSeq" id="WP_166281652.1">
    <property type="nucleotide sequence ID" value="NZ_JAANNP010000005.1"/>
</dbReference>
<dbReference type="SMART" id="SM00331">
    <property type="entry name" value="PP2C_SIG"/>
    <property type="match status" value="1"/>
</dbReference>
<dbReference type="InterPro" id="IPR052016">
    <property type="entry name" value="Bact_Sigma-Reg"/>
</dbReference>
<dbReference type="InterPro" id="IPR029016">
    <property type="entry name" value="GAF-like_dom_sf"/>
</dbReference>
<keyword evidence="1" id="KW-0378">Hydrolase</keyword>
<evidence type="ECO:0000313" key="4">
    <source>
        <dbReference type="Proteomes" id="UP000800981"/>
    </source>
</evidence>
<sequence length="646" mass="67054">MNASTPWDDAPCGLLTMRLDGTVVAANATLLAWVGRTREEVVGRARLAELLTVGGRIYWETHLAPLLIVERRLDEVAVELRAAGSRLPVLLSASATAARRDGPAAAEDADGALVQVALTPSSERSRYERELLAARRVAEQSAAHVRALQEVTAALSRAVGVEAVAGALLSAVLATLRAPAGTVWVAEAGATLVQRASAGEAGGAAPAPSAQELAAAGEPCLDGARVVVPLHGRDALRGVLSLVRPKGPTAPALDRDVLVAVGRQAGLALDRAQLYEQQAGVAHELQRALLVGEPPEDPRYEVAAAYQPGVEALEVGGDWSDVFLARTGVLAVVVGDVVGRGLGAAGAMGQLRSAVRALAGTGAPPARLLTLLDGFVAQIPAASMATLAYAELDLATGLLSYACAGHPPPLLLPPQAPGLLLWEGRSTPLGAFVGRAPRTQARAWIKPGARLLFYTDGLVERRRQPLDDGLLRLREAADRVRDVPGADAVGTIIGTLLADAEARDDVCMLLLTWLGPTLAEELPADLRRLPGLRRSLGEWLAAQGVPTPVCGDVVLAASEAVANAVEHGCAGGPGLVRVSAGIERHADRPQVVVTVSDDGRWREAGAAVPERGRGLRIMRGLMDDVQVMAGEGTTVVLRRALGGAVP</sequence>
<evidence type="ECO:0000259" key="2">
    <source>
        <dbReference type="PROSITE" id="PS50112"/>
    </source>
</evidence>
<dbReference type="InterPro" id="IPR036457">
    <property type="entry name" value="PPM-type-like_dom_sf"/>
</dbReference>
<accession>A0ABX0GU17</accession>